<organism evidence="1">
    <name type="scientific">Podoviridae sp. ct1h53</name>
    <dbReference type="NCBI Taxonomy" id="2826536"/>
    <lineage>
        <taxon>Viruses</taxon>
        <taxon>Duplodnaviria</taxon>
        <taxon>Heunggongvirae</taxon>
        <taxon>Uroviricota</taxon>
        <taxon>Caudoviricetes</taxon>
    </lineage>
</organism>
<sequence length="176" mass="20272">MRRRFFNAADNFMGGCYNKLSNEDIKRLGGKRPYVCQFNKIHIHIGPVLKDHDSDVSYIMFNSNWNYGGYESMVYNHSNNGIFILGENKIGNIEDHIQDLTYWYEYDPSINENYCYFYYEANNSGNAIKLNGEFGSTSTVFNIPSLGVSTLRDGSLSFPEIYIEGVWDPSLYKSVL</sequence>
<protein>
    <submittedName>
        <fullName evidence="1">Uncharacterized protein</fullName>
    </submittedName>
</protein>
<proteinExistence type="predicted"/>
<accession>A0A8S5MGY2</accession>
<reference evidence="1" key="1">
    <citation type="journal article" date="2021" name="Proc. Natl. Acad. Sci. U.S.A.">
        <title>A Catalog of Tens of Thousands of Viruses from Human Metagenomes Reveals Hidden Associations with Chronic Diseases.</title>
        <authorList>
            <person name="Tisza M.J."/>
            <person name="Buck C.B."/>
        </authorList>
    </citation>
    <scope>NUCLEOTIDE SEQUENCE</scope>
    <source>
        <strain evidence="1">Ct1h53</strain>
    </source>
</reference>
<name>A0A8S5MGY2_9CAUD</name>
<evidence type="ECO:0000313" key="1">
    <source>
        <dbReference type="EMBL" id="DAD81460.1"/>
    </source>
</evidence>
<dbReference type="EMBL" id="BK014902">
    <property type="protein sequence ID" value="DAD81460.1"/>
    <property type="molecule type" value="Genomic_DNA"/>
</dbReference>